<dbReference type="InParanoid" id="E4ZIZ9"/>
<feature type="region of interest" description="Disordered" evidence="1">
    <location>
        <begin position="202"/>
        <end position="349"/>
    </location>
</feature>
<evidence type="ECO:0000313" key="4">
    <source>
        <dbReference type="Proteomes" id="UP000002668"/>
    </source>
</evidence>
<feature type="compositionally biased region" description="Basic and acidic residues" evidence="1">
    <location>
        <begin position="466"/>
        <end position="489"/>
    </location>
</feature>
<dbReference type="Proteomes" id="UP000002668">
    <property type="component" value="Genome"/>
</dbReference>
<dbReference type="eggNOG" id="ENOG502SPQ3">
    <property type="taxonomic scope" value="Eukaryota"/>
</dbReference>
<reference evidence="4" key="1">
    <citation type="journal article" date="2011" name="Nat. Commun.">
        <title>Effector diversification within compartments of the Leptosphaeria maculans genome affected by Repeat-Induced Point mutations.</title>
        <authorList>
            <person name="Rouxel T."/>
            <person name="Grandaubert J."/>
            <person name="Hane J.K."/>
            <person name="Hoede C."/>
            <person name="van de Wouw A.P."/>
            <person name="Couloux A."/>
            <person name="Dominguez V."/>
            <person name="Anthouard V."/>
            <person name="Bally P."/>
            <person name="Bourras S."/>
            <person name="Cozijnsen A.J."/>
            <person name="Ciuffetti L.M."/>
            <person name="Degrave A."/>
            <person name="Dilmaghani A."/>
            <person name="Duret L."/>
            <person name="Fudal I."/>
            <person name="Goodwin S.B."/>
            <person name="Gout L."/>
            <person name="Glaser N."/>
            <person name="Linglin J."/>
            <person name="Kema G.H.J."/>
            <person name="Lapalu N."/>
            <person name="Lawrence C.B."/>
            <person name="May K."/>
            <person name="Meyer M."/>
            <person name="Ollivier B."/>
            <person name="Poulain J."/>
            <person name="Schoch C.L."/>
            <person name="Simon A."/>
            <person name="Spatafora J.W."/>
            <person name="Stachowiak A."/>
            <person name="Turgeon B.G."/>
            <person name="Tyler B.M."/>
            <person name="Vincent D."/>
            <person name="Weissenbach J."/>
            <person name="Amselem J."/>
            <person name="Quesneville H."/>
            <person name="Oliver R.P."/>
            <person name="Wincker P."/>
            <person name="Balesdent M.-H."/>
            <person name="Howlett B.J."/>
        </authorList>
    </citation>
    <scope>NUCLEOTIDE SEQUENCE [LARGE SCALE GENOMIC DNA]</scope>
    <source>
        <strain evidence="4">JN3 / isolate v23.1.3 / race Av1-4-5-6-7-8</strain>
    </source>
</reference>
<feature type="compositionally biased region" description="Basic and acidic residues" evidence="1">
    <location>
        <begin position="202"/>
        <end position="217"/>
    </location>
</feature>
<feature type="compositionally biased region" description="Basic and acidic residues" evidence="1">
    <location>
        <begin position="230"/>
        <end position="244"/>
    </location>
</feature>
<gene>
    <name evidence="3" type="ORF">LEMA_P067770.1</name>
</gene>
<dbReference type="InterPro" id="IPR055936">
    <property type="entry name" value="DUF7514"/>
</dbReference>
<accession>E4ZIZ9</accession>
<dbReference type="EMBL" id="FP929072">
    <property type="protein sequence ID" value="CBX91269.1"/>
    <property type="molecule type" value="Genomic_DNA"/>
</dbReference>
<name>E4ZIZ9_LEPMJ</name>
<dbReference type="VEuPathDB" id="FungiDB:LEMA_P067770.1"/>
<dbReference type="Pfam" id="PF24355">
    <property type="entry name" value="DUF7514"/>
    <property type="match status" value="1"/>
</dbReference>
<evidence type="ECO:0000259" key="2">
    <source>
        <dbReference type="Pfam" id="PF24355"/>
    </source>
</evidence>
<feature type="compositionally biased region" description="Polar residues" evidence="1">
    <location>
        <begin position="260"/>
        <end position="275"/>
    </location>
</feature>
<dbReference type="HOGENOM" id="CLU_458599_0_0_1"/>
<feature type="compositionally biased region" description="Polar residues" evidence="1">
    <location>
        <begin position="398"/>
        <end position="412"/>
    </location>
</feature>
<sequence length="595" mass="67519">MMAPESKESKAPHGEHTANLAHADASYREAYQYWGYLFKEDKCGTPLLDRLLKGIAETISRRFEPSDSPDLTPSQMAAWYRDVGGDYDVLFMDTPSTSIAFIYRSLGAFHSLQPGPTDDGYSSPTVPALKKQGFVTWQTIQLLLGPEDHVPFLQRAVEKYDVVDPETGNIFPKILPKECFPDCPDDAMEAWYQGVAARLKREAEEEANGRHLADQPRPRASTDTGDGSSADERHGAFKYFEDPMYRNARQRPPIMRHVSKQSSRPVDGSSRTVTSRVRHMLNPWSTRRKSVPGHYESDSYSEEDITPIAPVPPPPPPATRYTSHQRPHPPHQSHQPPRADYATDSDSDPERVAAYRRRLGVHAHRSHDVPPTQPEYFADYAEARRYSHQEPGVRLEGRSSSATSPQPVYRPTQSPLFATQVAHMQARKYHDYRPTLPPRTGYTPAIQHGVRWGPAAVPVTPPRNVEPGHRREREREGRDGGAMWHERESGGSSHHSRARRRRSTEDATYPRERGNGETARTRSHDRVRDDWAEREGGRGRSWRGHWDGRDGDGAGEDSRSGSGSRSGSRSRERERERERRTHSFGGQIMRFLKEF</sequence>
<dbReference type="PANTHER" id="PTHR39611">
    <property type="entry name" value="HYDROXYPROLINE-RICH GLYCOPROTEIN DZ-HRGP-RELATED"/>
    <property type="match status" value="1"/>
</dbReference>
<dbReference type="OMA" id="EVDRWHK"/>
<dbReference type="PANTHER" id="PTHR39611:SF2">
    <property type="entry name" value="HYDROXYPROLINE-RICH GLYCOPROTEIN DZ-HRGP"/>
    <property type="match status" value="1"/>
</dbReference>
<dbReference type="AlphaFoldDB" id="E4ZIZ9"/>
<feature type="region of interest" description="Disordered" evidence="1">
    <location>
        <begin position="453"/>
        <end position="595"/>
    </location>
</feature>
<organism evidence="4">
    <name type="scientific">Leptosphaeria maculans (strain JN3 / isolate v23.1.3 / race Av1-4-5-6-7-8)</name>
    <name type="common">Blackleg fungus</name>
    <name type="synonym">Phoma lingam</name>
    <dbReference type="NCBI Taxonomy" id="985895"/>
    <lineage>
        <taxon>Eukaryota</taxon>
        <taxon>Fungi</taxon>
        <taxon>Dikarya</taxon>
        <taxon>Ascomycota</taxon>
        <taxon>Pezizomycotina</taxon>
        <taxon>Dothideomycetes</taxon>
        <taxon>Pleosporomycetidae</taxon>
        <taxon>Pleosporales</taxon>
        <taxon>Pleosporineae</taxon>
        <taxon>Leptosphaeriaceae</taxon>
        <taxon>Plenodomus</taxon>
        <taxon>Plenodomus lingam/Leptosphaeria maculans species complex</taxon>
    </lineage>
</organism>
<feature type="compositionally biased region" description="Pro residues" evidence="1">
    <location>
        <begin position="309"/>
        <end position="318"/>
    </location>
</feature>
<feature type="compositionally biased region" description="Basic and acidic residues" evidence="1">
    <location>
        <begin position="569"/>
        <end position="581"/>
    </location>
</feature>
<evidence type="ECO:0000256" key="1">
    <source>
        <dbReference type="SAM" id="MobiDB-lite"/>
    </source>
</evidence>
<evidence type="ECO:0000313" key="3">
    <source>
        <dbReference type="EMBL" id="CBX91269.1"/>
    </source>
</evidence>
<feature type="region of interest" description="Disordered" evidence="1">
    <location>
        <begin position="389"/>
        <end position="412"/>
    </location>
</feature>
<proteinExistence type="predicted"/>
<feature type="domain" description="DUF7514" evidence="2">
    <location>
        <begin position="35"/>
        <end position="195"/>
    </location>
</feature>
<protein>
    <recommendedName>
        <fullName evidence="2">DUF7514 domain-containing protein</fullName>
    </recommendedName>
</protein>
<dbReference type="OrthoDB" id="5420895at2759"/>
<feature type="compositionally biased region" description="Basic and acidic residues" evidence="1">
    <location>
        <begin position="503"/>
        <end position="559"/>
    </location>
</feature>
<keyword evidence="4" id="KW-1185">Reference proteome</keyword>
<dbReference type="GeneID" id="13288585"/>